<dbReference type="OrthoDB" id="9770030at2"/>
<dbReference type="InterPro" id="IPR001307">
    <property type="entry name" value="Thiosulphate_STrfase_CS"/>
</dbReference>
<dbReference type="SUPFAM" id="SSF52821">
    <property type="entry name" value="Rhodanese/Cell cycle control phosphatase"/>
    <property type="match status" value="2"/>
</dbReference>
<dbReference type="GO" id="GO:0004792">
    <property type="term" value="F:thiosulfate-cyanide sulfurtransferase activity"/>
    <property type="evidence" value="ECO:0007669"/>
    <property type="project" value="InterPro"/>
</dbReference>
<gene>
    <name evidence="5" type="ORF">ccrud_06825</name>
</gene>
<dbReference type="SMART" id="SM00450">
    <property type="entry name" value="RHOD"/>
    <property type="match status" value="2"/>
</dbReference>
<dbReference type="Gene3D" id="3.40.250.10">
    <property type="entry name" value="Rhodanese-like domain"/>
    <property type="match status" value="2"/>
</dbReference>
<organism evidence="5 6">
    <name type="scientific">Corynebacterium crudilactis</name>
    <dbReference type="NCBI Taxonomy" id="1652495"/>
    <lineage>
        <taxon>Bacteria</taxon>
        <taxon>Bacillati</taxon>
        <taxon>Actinomycetota</taxon>
        <taxon>Actinomycetes</taxon>
        <taxon>Mycobacteriales</taxon>
        <taxon>Corynebacteriaceae</taxon>
        <taxon>Corynebacterium</taxon>
    </lineage>
</organism>
<dbReference type="Proteomes" id="UP000076929">
    <property type="component" value="Chromosome"/>
</dbReference>
<dbReference type="PROSITE" id="PS50206">
    <property type="entry name" value="RHODANESE_3"/>
    <property type="match status" value="2"/>
</dbReference>
<dbReference type="InterPro" id="IPR036873">
    <property type="entry name" value="Rhodanese-like_dom_sf"/>
</dbReference>
<dbReference type="InterPro" id="IPR045078">
    <property type="entry name" value="TST/MPST-like"/>
</dbReference>
<keyword evidence="6" id="KW-1185">Reference proteome</keyword>
<accession>A0A172QTI1</accession>
<sequence>MTSLKVTSPADSSHSDNAYFPHGPVVSVDWLSRNLDRDDVVVLCASMGDAEKARDSGIPGAFLADLEGDFSDSTSELPHTAPQNLVGLLESYGISTETTVVVYDRQGLMVAPRVWWLLRVAGLENIGVVDGGLPAWSAQDLPTEPLSLPVGGGRINAEPQPELLVGSEGVERAIARSSKAVVDARSASRFSGVDEEPRPGLRKGSIPGSVNIPFTDIADKQGFVKPAAELKELIAKRTHDAKSLVFSCGSGVTACVDAYAAVIAGYDDVVVYEGSWAEWGNPANQKPIA</sequence>
<dbReference type="InterPro" id="IPR001763">
    <property type="entry name" value="Rhodanese-like_dom"/>
</dbReference>
<dbReference type="PANTHER" id="PTHR11364:SF27">
    <property type="entry name" value="SULFURTRANSFERASE"/>
    <property type="match status" value="1"/>
</dbReference>
<proteinExistence type="predicted"/>
<evidence type="ECO:0000313" key="6">
    <source>
        <dbReference type="Proteomes" id="UP000076929"/>
    </source>
</evidence>
<dbReference type="KEGG" id="ccjz:ccrud_06825"/>
<reference evidence="5 6" key="1">
    <citation type="submission" date="2016-05" db="EMBL/GenBank/DDBJ databases">
        <title>Complete genome sequence of Corynebacterium crudilactis, a new Corynebacterium species isolated from raw cow's milk.</title>
        <authorList>
            <person name="Christian R."/>
            <person name="Zimmermann J."/>
            <person name="Lipski A."/>
            <person name="Kalinowski J."/>
        </authorList>
    </citation>
    <scope>NUCLEOTIDE SEQUENCE [LARGE SCALE GENOMIC DNA]</scope>
    <source>
        <strain evidence="5 6">JZ16</strain>
    </source>
</reference>
<feature type="domain" description="Rhodanese" evidence="4">
    <location>
        <begin position="175"/>
        <end position="285"/>
    </location>
</feature>
<dbReference type="Pfam" id="PF00581">
    <property type="entry name" value="Rhodanese"/>
    <property type="match status" value="2"/>
</dbReference>
<evidence type="ECO:0000313" key="5">
    <source>
        <dbReference type="EMBL" id="ANE03951.1"/>
    </source>
</evidence>
<evidence type="ECO:0000256" key="3">
    <source>
        <dbReference type="RuleBase" id="RU000507"/>
    </source>
</evidence>
<keyword evidence="1 3" id="KW-0808">Transferase</keyword>
<dbReference type="AlphaFoldDB" id="A0A172QTI1"/>
<evidence type="ECO:0000259" key="4">
    <source>
        <dbReference type="PROSITE" id="PS50206"/>
    </source>
</evidence>
<dbReference type="PROSITE" id="PS00683">
    <property type="entry name" value="RHODANESE_2"/>
    <property type="match status" value="1"/>
</dbReference>
<dbReference type="CDD" id="cd01449">
    <property type="entry name" value="TST_Repeat_2"/>
    <property type="match status" value="1"/>
</dbReference>
<dbReference type="STRING" id="1652495.ccrud_06825"/>
<keyword evidence="2" id="KW-0677">Repeat</keyword>
<dbReference type="CDD" id="cd01448">
    <property type="entry name" value="TST_Repeat_1"/>
    <property type="match status" value="1"/>
</dbReference>
<protein>
    <recommendedName>
        <fullName evidence="3">Sulfurtransferase</fullName>
    </recommendedName>
</protein>
<dbReference type="RefSeq" id="WP_066565513.1">
    <property type="nucleotide sequence ID" value="NZ_CP015622.1"/>
</dbReference>
<evidence type="ECO:0000256" key="2">
    <source>
        <dbReference type="ARBA" id="ARBA00022737"/>
    </source>
</evidence>
<feature type="domain" description="Rhodanese" evidence="4">
    <location>
        <begin position="48"/>
        <end position="145"/>
    </location>
</feature>
<name>A0A172QTI1_9CORY</name>
<dbReference type="PANTHER" id="PTHR11364">
    <property type="entry name" value="THIOSULFATE SULFERTANSFERASE"/>
    <property type="match status" value="1"/>
</dbReference>
<evidence type="ECO:0000256" key="1">
    <source>
        <dbReference type="ARBA" id="ARBA00022679"/>
    </source>
</evidence>
<dbReference type="EMBL" id="CP015622">
    <property type="protein sequence ID" value="ANE03951.1"/>
    <property type="molecule type" value="Genomic_DNA"/>
</dbReference>